<gene>
    <name evidence="1" type="ORF">AOQ71_32015</name>
</gene>
<accession>A0A0R3D0P3</accession>
<dbReference type="EMBL" id="LJYG01000108">
    <property type="protein sequence ID" value="KRQ03350.1"/>
    <property type="molecule type" value="Genomic_DNA"/>
</dbReference>
<keyword evidence="2" id="KW-1185">Reference proteome</keyword>
<organism evidence="1 2">
    <name type="scientific">Bradyrhizobium manausense</name>
    <dbReference type="NCBI Taxonomy" id="989370"/>
    <lineage>
        <taxon>Bacteria</taxon>
        <taxon>Pseudomonadati</taxon>
        <taxon>Pseudomonadota</taxon>
        <taxon>Alphaproteobacteria</taxon>
        <taxon>Hyphomicrobiales</taxon>
        <taxon>Nitrobacteraceae</taxon>
        <taxon>Bradyrhizobium</taxon>
    </lineage>
</organism>
<dbReference type="Proteomes" id="UP000051936">
    <property type="component" value="Unassembled WGS sequence"/>
</dbReference>
<dbReference type="AlphaFoldDB" id="A0A0R3D0P3"/>
<proteinExistence type="predicted"/>
<sequence length="66" mass="7467">MRTADARSPRTVAASTRAGRKVLVTKFDDDTEALALRQAMLLRRHYPMSLDMALTVARMAYTRRPS</sequence>
<dbReference type="RefSeq" id="WP_057755555.1">
    <property type="nucleotide sequence ID" value="NZ_LJYG01000108.1"/>
</dbReference>
<protein>
    <submittedName>
        <fullName evidence="1">Uncharacterized protein</fullName>
    </submittedName>
</protein>
<evidence type="ECO:0000313" key="2">
    <source>
        <dbReference type="Proteomes" id="UP000051936"/>
    </source>
</evidence>
<name>A0A0R3D0P3_9BRAD</name>
<reference evidence="1 2" key="1">
    <citation type="submission" date="2015-09" db="EMBL/GenBank/DDBJ databases">
        <title>Draft Genome Sequence of Bradyrhizobium manausense Strain BR 3351T, a Novel Symbiotic Nitrogen-Fixing Alphaproteobacterium Isolated from Brazilian Amazon Rain Forest.</title>
        <authorList>
            <person name="De Araujo J.L."/>
            <person name="Zilli J.E."/>
        </authorList>
    </citation>
    <scope>NUCLEOTIDE SEQUENCE [LARGE SCALE GENOMIC DNA]</scope>
    <source>
        <strain evidence="1 2">BR3351</strain>
    </source>
</reference>
<dbReference type="STRING" id="989370.AOQ71_32015"/>
<evidence type="ECO:0000313" key="1">
    <source>
        <dbReference type="EMBL" id="KRQ03350.1"/>
    </source>
</evidence>
<comment type="caution">
    <text evidence="1">The sequence shown here is derived from an EMBL/GenBank/DDBJ whole genome shotgun (WGS) entry which is preliminary data.</text>
</comment>